<proteinExistence type="predicted"/>
<dbReference type="EMBL" id="CM010725">
    <property type="protein sequence ID" value="RZC83197.1"/>
    <property type="molecule type" value="Genomic_DNA"/>
</dbReference>
<reference evidence="1 2" key="1">
    <citation type="journal article" date="2018" name="Science">
        <title>The opium poppy genome and morphinan production.</title>
        <authorList>
            <person name="Guo L."/>
            <person name="Winzer T."/>
            <person name="Yang X."/>
            <person name="Li Y."/>
            <person name="Ning Z."/>
            <person name="He Z."/>
            <person name="Teodor R."/>
            <person name="Lu Y."/>
            <person name="Bowser T.A."/>
            <person name="Graham I.A."/>
            <person name="Ye K."/>
        </authorList>
    </citation>
    <scope>NUCLEOTIDE SEQUENCE [LARGE SCALE GENOMIC DNA]</scope>
    <source>
        <strain evidence="2">cv. HN1</strain>
        <tissue evidence="1">Leaves</tissue>
    </source>
</reference>
<organism evidence="1 2">
    <name type="scientific">Papaver somniferum</name>
    <name type="common">Opium poppy</name>
    <dbReference type="NCBI Taxonomy" id="3469"/>
    <lineage>
        <taxon>Eukaryota</taxon>
        <taxon>Viridiplantae</taxon>
        <taxon>Streptophyta</taxon>
        <taxon>Embryophyta</taxon>
        <taxon>Tracheophyta</taxon>
        <taxon>Spermatophyta</taxon>
        <taxon>Magnoliopsida</taxon>
        <taxon>Ranunculales</taxon>
        <taxon>Papaveraceae</taxon>
        <taxon>Papaveroideae</taxon>
        <taxon>Papaver</taxon>
    </lineage>
</organism>
<gene>
    <name evidence="1" type="ORF">C5167_045979</name>
</gene>
<evidence type="ECO:0000313" key="1">
    <source>
        <dbReference type="EMBL" id="RZC83197.1"/>
    </source>
</evidence>
<sequence length="51" mass="5945">MAMVMKWKMSLFANKIAHLIYCLFSEVAAELETKKLTYVGIDFVFCLVFLH</sequence>
<evidence type="ECO:0000313" key="2">
    <source>
        <dbReference type="Proteomes" id="UP000316621"/>
    </source>
</evidence>
<protein>
    <submittedName>
        <fullName evidence="1">Uncharacterized protein</fullName>
    </submittedName>
</protein>
<dbReference type="Proteomes" id="UP000316621">
    <property type="component" value="Chromosome 11"/>
</dbReference>
<name>A0A4Y7LDZ3_PAPSO</name>
<accession>A0A4Y7LDZ3</accession>
<keyword evidence="2" id="KW-1185">Reference proteome</keyword>
<dbReference type="AlphaFoldDB" id="A0A4Y7LDZ3"/>
<dbReference type="Gramene" id="RZC83197">
    <property type="protein sequence ID" value="RZC83197"/>
    <property type="gene ID" value="C5167_045979"/>
</dbReference>